<feature type="transmembrane region" description="Helical" evidence="2">
    <location>
        <begin position="261"/>
        <end position="287"/>
    </location>
</feature>
<organism evidence="4 5">
    <name type="scientific">Staphylotrichum tortipilum</name>
    <dbReference type="NCBI Taxonomy" id="2831512"/>
    <lineage>
        <taxon>Eukaryota</taxon>
        <taxon>Fungi</taxon>
        <taxon>Dikarya</taxon>
        <taxon>Ascomycota</taxon>
        <taxon>Pezizomycotina</taxon>
        <taxon>Sordariomycetes</taxon>
        <taxon>Sordariomycetidae</taxon>
        <taxon>Sordariales</taxon>
        <taxon>Chaetomiaceae</taxon>
        <taxon>Staphylotrichum</taxon>
    </lineage>
</organism>
<dbReference type="GO" id="GO:0016747">
    <property type="term" value="F:acyltransferase activity, transferring groups other than amino-acyl groups"/>
    <property type="evidence" value="ECO:0007669"/>
    <property type="project" value="InterPro"/>
</dbReference>
<accession>A0AAN6MKY4</accession>
<dbReference type="PANTHER" id="PTHR23028:SF134">
    <property type="entry name" value="PUTATIVE (AFU_ORTHOLOGUE AFUA_4G08520)-RELATED"/>
    <property type="match status" value="1"/>
</dbReference>
<evidence type="ECO:0000256" key="2">
    <source>
        <dbReference type="SAM" id="Phobius"/>
    </source>
</evidence>
<evidence type="ECO:0000313" key="4">
    <source>
        <dbReference type="EMBL" id="KAK3901778.1"/>
    </source>
</evidence>
<sequence length="497" mass="55627">MHERARVSSELPLLPLSRDSDEHHGRNRNLNLDLEPHASSSPTSASPTTPQAAKNASTAFLDGLRGLAALCVFFQHCIGGFDENVHDHGFGEGGHWYLASLPFVRIFFNGGNAAVAVFFVLSGYVLSRSPLRLARDGNSRGCLWALASSVVRRPIRLYLPVFAITFTFAILRHAPFHIVGEILWPDLKPDVFVEIKTWIADSYHFFNPFRSHDNQHWFTYGIVVWTIPIELKGSMLIYAAAALHAVTATHLSPGRTTLLCAAIALLLLQTGFWTMACFLAGLALAYLDIHALDAPLKKRLAPRARALLTNTVFILGFYLLTQPAHGGHREYALDTPGWGTLTRLVPAAYDENQYYRYWTSWGSVLVVYAALRVPWLQGVFGTRPLRYLGRVSFMFYLVHLPMQYMLGDRVGRMFGTVPGWAPTESWWDNKLPVPDWGGPGFSLRFFLTMAVMLPVNLVVSDFLTRVLDMPCVRLGKRLSTWLGLERRASGRKIENGG</sequence>
<evidence type="ECO:0000313" key="5">
    <source>
        <dbReference type="Proteomes" id="UP001303889"/>
    </source>
</evidence>
<keyword evidence="2" id="KW-0472">Membrane</keyword>
<feature type="transmembrane region" description="Helical" evidence="2">
    <location>
        <begin position="387"/>
        <end position="406"/>
    </location>
</feature>
<comment type="caution">
    <text evidence="4">The sequence shown here is derived from an EMBL/GenBank/DDBJ whole genome shotgun (WGS) entry which is preliminary data.</text>
</comment>
<evidence type="ECO:0000259" key="3">
    <source>
        <dbReference type="Pfam" id="PF01757"/>
    </source>
</evidence>
<feature type="transmembrane region" description="Helical" evidence="2">
    <location>
        <begin position="307"/>
        <end position="325"/>
    </location>
</feature>
<feature type="compositionally biased region" description="Low complexity" evidence="1">
    <location>
        <begin position="38"/>
        <end position="52"/>
    </location>
</feature>
<gene>
    <name evidence="4" type="ORF">C8A05DRAFT_16083</name>
</gene>
<dbReference type="AlphaFoldDB" id="A0AAN6MKY4"/>
<feature type="transmembrane region" description="Helical" evidence="2">
    <location>
        <begin position="355"/>
        <end position="375"/>
    </location>
</feature>
<dbReference type="InterPro" id="IPR002656">
    <property type="entry name" value="Acyl_transf_3_dom"/>
</dbReference>
<keyword evidence="2" id="KW-0812">Transmembrane</keyword>
<dbReference type="Proteomes" id="UP001303889">
    <property type="component" value="Unassembled WGS sequence"/>
</dbReference>
<evidence type="ECO:0000256" key="1">
    <source>
        <dbReference type="SAM" id="MobiDB-lite"/>
    </source>
</evidence>
<keyword evidence="5" id="KW-1185">Reference proteome</keyword>
<feature type="transmembrane region" description="Helical" evidence="2">
    <location>
        <begin position="106"/>
        <end position="126"/>
    </location>
</feature>
<dbReference type="InterPro" id="IPR050879">
    <property type="entry name" value="Acyltransferase_3"/>
</dbReference>
<keyword evidence="4" id="KW-0808">Transferase</keyword>
<proteinExistence type="predicted"/>
<reference evidence="4" key="2">
    <citation type="submission" date="2023-05" db="EMBL/GenBank/DDBJ databases">
        <authorList>
            <consortium name="Lawrence Berkeley National Laboratory"/>
            <person name="Steindorff A."/>
            <person name="Hensen N."/>
            <person name="Bonometti L."/>
            <person name="Westerberg I."/>
            <person name="Brannstrom I.O."/>
            <person name="Guillou S."/>
            <person name="Cros-Aarteil S."/>
            <person name="Calhoun S."/>
            <person name="Haridas S."/>
            <person name="Kuo A."/>
            <person name="Mondo S."/>
            <person name="Pangilinan J."/>
            <person name="Riley R."/>
            <person name="Labutti K."/>
            <person name="Andreopoulos B."/>
            <person name="Lipzen A."/>
            <person name="Chen C."/>
            <person name="Yanf M."/>
            <person name="Daum C."/>
            <person name="Ng V."/>
            <person name="Clum A."/>
            <person name="Ohm R."/>
            <person name="Martin F."/>
            <person name="Silar P."/>
            <person name="Natvig D."/>
            <person name="Lalanne C."/>
            <person name="Gautier V."/>
            <person name="Ament-Velasquez S.L."/>
            <person name="Kruys A."/>
            <person name="Hutchinson M.I."/>
            <person name="Powell A.J."/>
            <person name="Barry K."/>
            <person name="Miller A.N."/>
            <person name="Grigoriev I.V."/>
            <person name="Debuchy R."/>
            <person name="Gladieux P."/>
            <person name="Thoren M.H."/>
            <person name="Johannesson H."/>
        </authorList>
    </citation>
    <scope>NUCLEOTIDE SEQUENCE</scope>
    <source>
        <strain evidence="4">CBS 103.79</strain>
    </source>
</reference>
<name>A0AAN6MKY4_9PEZI</name>
<keyword evidence="4" id="KW-0012">Acyltransferase</keyword>
<keyword evidence="2" id="KW-1133">Transmembrane helix</keyword>
<protein>
    <submittedName>
        <fullName evidence="4">Acyltransferase 3</fullName>
    </submittedName>
</protein>
<feature type="domain" description="Acyltransferase 3" evidence="3">
    <location>
        <begin position="59"/>
        <end position="413"/>
    </location>
</feature>
<dbReference type="PANTHER" id="PTHR23028">
    <property type="entry name" value="ACETYLTRANSFERASE"/>
    <property type="match status" value="1"/>
</dbReference>
<reference evidence="4" key="1">
    <citation type="journal article" date="2023" name="Mol. Phylogenet. Evol.">
        <title>Genome-scale phylogeny and comparative genomics of the fungal order Sordariales.</title>
        <authorList>
            <person name="Hensen N."/>
            <person name="Bonometti L."/>
            <person name="Westerberg I."/>
            <person name="Brannstrom I.O."/>
            <person name="Guillou S."/>
            <person name="Cros-Aarteil S."/>
            <person name="Calhoun S."/>
            <person name="Haridas S."/>
            <person name="Kuo A."/>
            <person name="Mondo S."/>
            <person name="Pangilinan J."/>
            <person name="Riley R."/>
            <person name="LaButti K."/>
            <person name="Andreopoulos B."/>
            <person name="Lipzen A."/>
            <person name="Chen C."/>
            <person name="Yan M."/>
            <person name="Daum C."/>
            <person name="Ng V."/>
            <person name="Clum A."/>
            <person name="Steindorff A."/>
            <person name="Ohm R.A."/>
            <person name="Martin F."/>
            <person name="Silar P."/>
            <person name="Natvig D.O."/>
            <person name="Lalanne C."/>
            <person name="Gautier V."/>
            <person name="Ament-Velasquez S.L."/>
            <person name="Kruys A."/>
            <person name="Hutchinson M.I."/>
            <person name="Powell A.J."/>
            <person name="Barry K."/>
            <person name="Miller A.N."/>
            <person name="Grigoriev I.V."/>
            <person name="Debuchy R."/>
            <person name="Gladieux P."/>
            <person name="Hiltunen Thoren M."/>
            <person name="Johannesson H."/>
        </authorList>
    </citation>
    <scope>NUCLEOTIDE SEQUENCE</scope>
    <source>
        <strain evidence="4">CBS 103.79</strain>
    </source>
</reference>
<dbReference type="EMBL" id="MU855556">
    <property type="protein sequence ID" value="KAK3901778.1"/>
    <property type="molecule type" value="Genomic_DNA"/>
</dbReference>
<feature type="transmembrane region" description="Helical" evidence="2">
    <location>
        <begin position="441"/>
        <end position="459"/>
    </location>
</feature>
<feature type="region of interest" description="Disordered" evidence="1">
    <location>
        <begin position="1"/>
        <end position="52"/>
    </location>
</feature>
<dbReference type="Pfam" id="PF01757">
    <property type="entry name" value="Acyl_transf_3"/>
    <property type="match status" value="1"/>
</dbReference>